<evidence type="ECO:0000256" key="6">
    <source>
        <dbReference type="ARBA" id="ARBA00022989"/>
    </source>
</evidence>
<dbReference type="GO" id="GO:0005524">
    <property type="term" value="F:ATP binding"/>
    <property type="evidence" value="ECO:0007669"/>
    <property type="project" value="UniProtKB-KW"/>
</dbReference>
<feature type="transmembrane region" description="Helical" evidence="9">
    <location>
        <begin position="69"/>
        <end position="88"/>
    </location>
</feature>
<dbReference type="SUPFAM" id="SSF158472">
    <property type="entry name" value="HAMP domain-like"/>
    <property type="match status" value="1"/>
</dbReference>
<feature type="transmembrane region" description="Helical" evidence="9">
    <location>
        <begin position="26"/>
        <end position="49"/>
    </location>
</feature>
<keyword evidence="8 9" id="KW-0472">Membrane</keyword>
<name>A0A382FZB8_9ZZZZ</name>
<keyword evidence="7" id="KW-0902">Two-component regulatory system</keyword>
<dbReference type="Gene3D" id="6.10.340.10">
    <property type="match status" value="1"/>
</dbReference>
<dbReference type="InterPro" id="IPR003660">
    <property type="entry name" value="HAMP_dom"/>
</dbReference>
<evidence type="ECO:0000256" key="8">
    <source>
        <dbReference type="ARBA" id="ARBA00023136"/>
    </source>
</evidence>
<evidence type="ECO:0000256" key="2">
    <source>
        <dbReference type="ARBA" id="ARBA00022475"/>
    </source>
</evidence>
<evidence type="ECO:0000256" key="3">
    <source>
        <dbReference type="ARBA" id="ARBA00022692"/>
    </source>
</evidence>
<dbReference type="GO" id="GO:0005886">
    <property type="term" value="C:plasma membrane"/>
    <property type="evidence" value="ECO:0007669"/>
    <property type="project" value="UniProtKB-SubCell"/>
</dbReference>
<organism evidence="11">
    <name type="scientific">marine metagenome</name>
    <dbReference type="NCBI Taxonomy" id="408172"/>
    <lineage>
        <taxon>unclassified sequences</taxon>
        <taxon>metagenomes</taxon>
        <taxon>ecological metagenomes</taxon>
    </lineage>
</organism>
<keyword evidence="5" id="KW-0067">ATP-binding</keyword>
<dbReference type="GO" id="GO:0000160">
    <property type="term" value="P:phosphorelay signal transduction system"/>
    <property type="evidence" value="ECO:0007669"/>
    <property type="project" value="UniProtKB-KW"/>
</dbReference>
<reference evidence="11" key="1">
    <citation type="submission" date="2018-05" db="EMBL/GenBank/DDBJ databases">
        <authorList>
            <person name="Lanie J.A."/>
            <person name="Ng W.-L."/>
            <person name="Kazmierczak K.M."/>
            <person name="Andrzejewski T.M."/>
            <person name="Davidsen T.M."/>
            <person name="Wayne K.J."/>
            <person name="Tettelin H."/>
            <person name="Glass J.I."/>
            <person name="Rusch D."/>
            <person name="Podicherti R."/>
            <person name="Tsui H.-C.T."/>
            <person name="Winkler M.E."/>
        </authorList>
    </citation>
    <scope>NUCLEOTIDE SEQUENCE</scope>
</reference>
<accession>A0A382FZB8</accession>
<comment type="subcellular location">
    <subcellularLocation>
        <location evidence="1">Cell membrane</location>
        <topology evidence="1">Multi-pass membrane protein</topology>
    </subcellularLocation>
</comment>
<dbReference type="AlphaFoldDB" id="A0A382FZB8"/>
<dbReference type="Pfam" id="PF19312">
    <property type="entry name" value="NtrY_N"/>
    <property type="match status" value="1"/>
</dbReference>
<feature type="non-terminal residue" evidence="11">
    <location>
        <position position="321"/>
    </location>
</feature>
<evidence type="ECO:0000256" key="1">
    <source>
        <dbReference type="ARBA" id="ARBA00004651"/>
    </source>
</evidence>
<keyword evidence="6 9" id="KW-1133">Transmembrane helix</keyword>
<feature type="domain" description="HAMP" evidence="10">
    <location>
        <begin position="286"/>
        <end position="320"/>
    </location>
</feature>
<dbReference type="InterPro" id="IPR045671">
    <property type="entry name" value="NtrY-like_N"/>
</dbReference>
<dbReference type="PROSITE" id="PS50885">
    <property type="entry name" value="HAMP"/>
    <property type="match status" value="1"/>
</dbReference>
<keyword evidence="3 9" id="KW-0812">Transmembrane</keyword>
<evidence type="ECO:0000313" key="11">
    <source>
        <dbReference type="EMBL" id="SVB67754.1"/>
    </source>
</evidence>
<evidence type="ECO:0000256" key="4">
    <source>
        <dbReference type="ARBA" id="ARBA00022741"/>
    </source>
</evidence>
<evidence type="ECO:0000256" key="7">
    <source>
        <dbReference type="ARBA" id="ARBA00023012"/>
    </source>
</evidence>
<dbReference type="EMBL" id="UINC01052430">
    <property type="protein sequence ID" value="SVB67754.1"/>
    <property type="molecule type" value="Genomic_DNA"/>
</dbReference>
<proteinExistence type="predicted"/>
<protein>
    <recommendedName>
        <fullName evidence="10">HAMP domain-containing protein</fullName>
    </recommendedName>
</protein>
<feature type="transmembrane region" description="Helical" evidence="9">
    <location>
        <begin position="262"/>
        <end position="284"/>
    </location>
</feature>
<sequence>MAVVALFLLSWTPQNSDDYESLHIIILLINAAGVLVLFALTVGNLAGLLRDYRRQVPGSKLKARMVRMFVGLALLPLLVVFYFSMQFINSGIDSWFSIEVEEGLDEALALSQAALGIQMREHLGTTTRVASYLQGVNAQQLIFELSRLRREAGAFEVSIFGNNGRIIATSSNRSAGELPTLLTEEVHLQIRQNRPYVSLDPVEDGNYEIRTAVPFGNPNLGAVFQALYSVPERISLMANSVESSNRDYKRAVYIREPLKRNFSLTLTVVLMLSLLGSIYGAFILSRRLVEPIQDVVAGTRAVAEGDFDTRLPTPTKDEIGF</sequence>
<evidence type="ECO:0000256" key="5">
    <source>
        <dbReference type="ARBA" id="ARBA00022840"/>
    </source>
</evidence>
<dbReference type="Pfam" id="PF00672">
    <property type="entry name" value="HAMP"/>
    <property type="match status" value="1"/>
</dbReference>
<evidence type="ECO:0000259" key="10">
    <source>
        <dbReference type="PROSITE" id="PS50885"/>
    </source>
</evidence>
<dbReference type="CDD" id="cd06225">
    <property type="entry name" value="HAMP"/>
    <property type="match status" value="1"/>
</dbReference>
<evidence type="ECO:0000256" key="9">
    <source>
        <dbReference type="SAM" id="Phobius"/>
    </source>
</evidence>
<keyword evidence="4" id="KW-0547">Nucleotide-binding</keyword>
<gene>
    <name evidence="11" type="ORF">METZ01_LOCUS220608</name>
</gene>
<keyword evidence="2" id="KW-1003">Cell membrane</keyword>